<dbReference type="InterPro" id="IPR004682">
    <property type="entry name" value="TRAP_DctP"/>
</dbReference>
<dbReference type="AlphaFoldDB" id="A0A6P1B8J6"/>
<dbReference type="InterPro" id="IPR038404">
    <property type="entry name" value="TRAP_DctP_sf"/>
</dbReference>
<dbReference type="Pfam" id="PF03480">
    <property type="entry name" value="DctP"/>
    <property type="match status" value="1"/>
</dbReference>
<sequence length="343" mass="37176">MNRTDRSQHCGAGLNRRDLIKIGAGLGAIAATSAQTAFAQSKAVFKASDVQPPGYPTVVATENLGKKLAAATNGRLSLQMFPSMQLGGEKETIEQTQIGAIQMLRVSAGSIGPIVDDINVVNMPFLFKNMAHAERMMDGPIGQELLDKITASPNAGLVALCWMNSGARSLYNTKHSIKTIADIKGLKFRVIGNPIFIDMMNALGGNGVAMGYDQVFSALQTGVIDGAENNPPSYVFSNHYTAAKHFTLTEHLIVPELLVFSKRAWSALSADDQTLIRKLARDAQMEERGLWNAYEQQAMDKAKAAGCEIIEIADKAPFQNAVKPVWDKYGPKYQDMIGRIQSA</sequence>
<gene>
    <name evidence="2" type="ORF">FNJ47_02585</name>
</gene>
<dbReference type="InterPro" id="IPR006311">
    <property type="entry name" value="TAT_signal"/>
</dbReference>
<dbReference type="GO" id="GO:0055085">
    <property type="term" value="P:transmembrane transport"/>
    <property type="evidence" value="ECO:0007669"/>
    <property type="project" value="InterPro"/>
</dbReference>
<dbReference type="PANTHER" id="PTHR33376">
    <property type="match status" value="1"/>
</dbReference>
<keyword evidence="1" id="KW-0732">Signal</keyword>
<dbReference type="GO" id="GO:0030246">
    <property type="term" value="F:carbohydrate binding"/>
    <property type="evidence" value="ECO:0007669"/>
    <property type="project" value="TreeGrafter"/>
</dbReference>
<evidence type="ECO:0000313" key="2">
    <source>
        <dbReference type="EMBL" id="NEU94739.1"/>
    </source>
</evidence>
<dbReference type="NCBIfam" id="TIGR00787">
    <property type="entry name" value="dctP"/>
    <property type="match status" value="1"/>
</dbReference>
<dbReference type="GO" id="GO:0030288">
    <property type="term" value="C:outer membrane-bounded periplasmic space"/>
    <property type="evidence" value="ECO:0007669"/>
    <property type="project" value="InterPro"/>
</dbReference>
<protein>
    <submittedName>
        <fullName evidence="2">TRAP transporter substrate-binding protein</fullName>
    </submittedName>
</protein>
<accession>A0A6P1B8J6</accession>
<keyword evidence="3" id="KW-1185">Reference proteome</keyword>
<organism evidence="2 3">
    <name type="scientific">Bradyrhizobium uaiense</name>
    <dbReference type="NCBI Taxonomy" id="2594946"/>
    <lineage>
        <taxon>Bacteria</taxon>
        <taxon>Pseudomonadati</taxon>
        <taxon>Pseudomonadota</taxon>
        <taxon>Alphaproteobacteria</taxon>
        <taxon>Hyphomicrobiales</taxon>
        <taxon>Nitrobacteraceae</taxon>
        <taxon>Bradyrhizobium</taxon>
    </lineage>
</organism>
<dbReference type="Gene3D" id="3.40.190.170">
    <property type="entry name" value="Bacterial extracellular solute-binding protein, family 7"/>
    <property type="match status" value="1"/>
</dbReference>
<dbReference type="RefSeq" id="WP_163150315.1">
    <property type="nucleotide sequence ID" value="NZ_VKHP01000005.1"/>
</dbReference>
<dbReference type="EMBL" id="VKHP01000005">
    <property type="protein sequence ID" value="NEU94739.1"/>
    <property type="molecule type" value="Genomic_DNA"/>
</dbReference>
<dbReference type="Proteomes" id="UP000468531">
    <property type="component" value="Unassembled WGS sequence"/>
</dbReference>
<dbReference type="PIRSF" id="PIRSF006470">
    <property type="entry name" value="DctB"/>
    <property type="match status" value="1"/>
</dbReference>
<comment type="caution">
    <text evidence="2">The sequence shown here is derived from an EMBL/GenBank/DDBJ whole genome shotgun (WGS) entry which is preliminary data.</text>
</comment>
<dbReference type="NCBIfam" id="NF037995">
    <property type="entry name" value="TRAP_S1"/>
    <property type="match status" value="1"/>
</dbReference>
<reference evidence="2 3" key="1">
    <citation type="journal article" date="2020" name="Arch. Microbiol.">
        <title>Bradyrhizobium uaiense sp. nov., a new highly efficient cowpea symbiont.</title>
        <authorList>
            <person name="Cabral Michel D."/>
            <person name="Azarias Guimaraes A."/>
            <person name="Martins da Costa E."/>
            <person name="Soares de Carvalho T."/>
            <person name="Balsanelli E."/>
            <person name="Willems A."/>
            <person name="Maltempi de Souza E."/>
            <person name="de Souza Moreira F.M."/>
        </authorList>
    </citation>
    <scope>NUCLEOTIDE SEQUENCE [LARGE SCALE GENOMIC DNA]</scope>
    <source>
        <strain evidence="2 3">UFLA 03-164</strain>
    </source>
</reference>
<evidence type="ECO:0000256" key="1">
    <source>
        <dbReference type="ARBA" id="ARBA00022729"/>
    </source>
</evidence>
<dbReference type="InterPro" id="IPR018389">
    <property type="entry name" value="DctP_fam"/>
</dbReference>
<dbReference type="PROSITE" id="PS51318">
    <property type="entry name" value="TAT"/>
    <property type="match status" value="1"/>
</dbReference>
<name>A0A6P1B8J6_9BRAD</name>
<evidence type="ECO:0000313" key="3">
    <source>
        <dbReference type="Proteomes" id="UP000468531"/>
    </source>
</evidence>
<dbReference type="CDD" id="cd13671">
    <property type="entry name" value="PBP2_TRAP_SBP_like_3"/>
    <property type="match status" value="1"/>
</dbReference>
<dbReference type="PANTHER" id="PTHR33376:SF2">
    <property type="entry name" value="DICARBOXYLATE-BINDING PERIPLASMIC PROTEIN"/>
    <property type="match status" value="1"/>
</dbReference>
<proteinExistence type="predicted"/>